<keyword evidence="2" id="KW-1185">Reference proteome</keyword>
<reference evidence="1" key="1">
    <citation type="journal article" date="2021" name="Mol. Ecol. Resour.">
        <title>Apolygus lucorum genome provides insights into omnivorousness and mesophyll feeding.</title>
        <authorList>
            <person name="Liu Y."/>
            <person name="Liu H."/>
            <person name="Wang H."/>
            <person name="Huang T."/>
            <person name="Liu B."/>
            <person name="Yang B."/>
            <person name="Yin L."/>
            <person name="Li B."/>
            <person name="Zhang Y."/>
            <person name="Zhang S."/>
            <person name="Jiang F."/>
            <person name="Zhang X."/>
            <person name="Ren Y."/>
            <person name="Wang B."/>
            <person name="Wang S."/>
            <person name="Lu Y."/>
            <person name="Wu K."/>
            <person name="Fan W."/>
            <person name="Wang G."/>
        </authorList>
    </citation>
    <scope>NUCLEOTIDE SEQUENCE</scope>
    <source>
        <strain evidence="1">12Hb</strain>
    </source>
</reference>
<accession>A0A6A4JJM3</accession>
<protein>
    <submittedName>
        <fullName evidence="1">Uncharacterized protein</fullName>
    </submittedName>
</protein>
<name>A0A6A4JJM3_APOLU</name>
<proteinExistence type="predicted"/>
<evidence type="ECO:0000313" key="2">
    <source>
        <dbReference type="Proteomes" id="UP000466442"/>
    </source>
</evidence>
<dbReference type="AlphaFoldDB" id="A0A6A4JJM3"/>
<dbReference type="EMBL" id="WIXP02000003">
    <property type="protein sequence ID" value="KAF6213413.1"/>
    <property type="molecule type" value="Genomic_DNA"/>
</dbReference>
<sequence length="115" mass="13052">MDLLTESETKQLYRDFYSVLPLKLSEFKNSERARELRSGGKPKATGDRPDVLCPETLQLGKIDLRCCKNSERANRVMCCYSAASNRSLPILKLICERKDMNSPLISSIEECPSFC</sequence>
<comment type="caution">
    <text evidence="1">The sequence shown here is derived from an EMBL/GenBank/DDBJ whole genome shotgun (WGS) entry which is preliminary data.</text>
</comment>
<evidence type="ECO:0000313" key="1">
    <source>
        <dbReference type="EMBL" id="KAF6213413.1"/>
    </source>
</evidence>
<dbReference type="Proteomes" id="UP000466442">
    <property type="component" value="Unassembled WGS sequence"/>
</dbReference>
<organism evidence="1 2">
    <name type="scientific">Apolygus lucorum</name>
    <name type="common">Small green plant bug</name>
    <name type="synonym">Lygocoris lucorum</name>
    <dbReference type="NCBI Taxonomy" id="248454"/>
    <lineage>
        <taxon>Eukaryota</taxon>
        <taxon>Metazoa</taxon>
        <taxon>Ecdysozoa</taxon>
        <taxon>Arthropoda</taxon>
        <taxon>Hexapoda</taxon>
        <taxon>Insecta</taxon>
        <taxon>Pterygota</taxon>
        <taxon>Neoptera</taxon>
        <taxon>Paraneoptera</taxon>
        <taxon>Hemiptera</taxon>
        <taxon>Heteroptera</taxon>
        <taxon>Panheteroptera</taxon>
        <taxon>Cimicomorpha</taxon>
        <taxon>Miridae</taxon>
        <taxon>Mirini</taxon>
        <taxon>Apolygus</taxon>
    </lineage>
</organism>
<gene>
    <name evidence="1" type="ORF">GE061_011132</name>
</gene>